<feature type="coiled-coil region" evidence="8">
    <location>
        <begin position="753"/>
        <end position="780"/>
    </location>
</feature>
<dbReference type="Gene3D" id="3.40.50.150">
    <property type="entry name" value="Vaccinia Virus protein VP39"/>
    <property type="match status" value="1"/>
</dbReference>
<evidence type="ECO:0000259" key="9">
    <source>
        <dbReference type="Pfam" id="PF07669"/>
    </source>
</evidence>
<dbReference type="InterPro" id="IPR029063">
    <property type="entry name" value="SAM-dependent_MTases_sf"/>
</dbReference>
<dbReference type="InterPro" id="IPR056716">
    <property type="entry name" value="DUF7814"/>
</dbReference>
<evidence type="ECO:0000313" key="14">
    <source>
        <dbReference type="Proteomes" id="UP001597191"/>
    </source>
</evidence>
<dbReference type="InterPro" id="IPR002052">
    <property type="entry name" value="DNA_methylase_N6_adenine_CS"/>
</dbReference>
<dbReference type="InterPro" id="IPR055573">
    <property type="entry name" value="DUF7149"/>
</dbReference>
<organism evidence="13 14">
    <name type="scientific">Lapidilactobacillus gannanensis</name>
    <dbReference type="NCBI Taxonomy" id="2486002"/>
    <lineage>
        <taxon>Bacteria</taxon>
        <taxon>Bacillati</taxon>
        <taxon>Bacillota</taxon>
        <taxon>Bacilli</taxon>
        <taxon>Lactobacillales</taxon>
        <taxon>Lactobacillaceae</taxon>
        <taxon>Lapidilactobacillus</taxon>
    </lineage>
</organism>
<keyword evidence="3" id="KW-0808">Transferase</keyword>
<comment type="caution">
    <text evidence="13">The sequence shown here is derived from an EMBL/GenBank/DDBJ whole genome shotgun (WGS) entry which is preliminary data.</text>
</comment>
<keyword evidence="5" id="KW-0680">Restriction system</keyword>
<dbReference type="GO" id="GO:0032259">
    <property type="term" value="P:methylation"/>
    <property type="evidence" value="ECO:0007669"/>
    <property type="project" value="UniProtKB-KW"/>
</dbReference>
<evidence type="ECO:0000256" key="6">
    <source>
        <dbReference type="ARBA" id="ARBA00023125"/>
    </source>
</evidence>
<dbReference type="InterPro" id="IPR050953">
    <property type="entry name" value="N4_N6_ade-DNA_methylase"/>
</dbReference>
<keyword evidence="8" id="KW-0175">Coiled coil</keyword>
<dbReference type="Pfam" id="PF12950">
    <property type="entry name" value="TaqI_C"/>
    <property type="match status" value="1"/>
</dbReference>
<proteinExistence type="predicted"/>
<dbReference type="EMBL" id="JBHTOH010000032">
    <property type="protein sequence ID" value="MFD1410989.1"/>
    <property type="molecule type" value="Genomic_DNA"/>
</dbReference>
<feature type="domain" description="TaqI-like C-terminal specificity" evidence="10">
    <location>
        <begin position="1017"/>
        <end position="1134"/>
    </location>
</feature>
<dbReference type="EC" id="2.1.1.72" evidence="1"/>
<dbReference type="Pfam" id="PF07669">
    <property type="entry name" value="Eco57I"/>
    <property type="match status" value="1"/>
</dbReference>
<evidence type="ECO:0000256" key="1">
    <source>
        <dbReference type="ARBA" id="ARBA00011900"/>
    </source>
</evidence>
<evidence type="ECO:0000256" key="2">
    <source>
        <dbReference type="ARBA" id="ARBA00022603"/>
    </source>
</evidence>
<keyword evidence="4" id="KW-0949">S-adenosyl-L-methionine</keyword>
<evidence type="ECO:0000256" key="7">
    <source>
        <dbReference type="ARBA" id="ARBA00047942"/>
    </source>
</evidence>
<evidence type="ECO:0000256" key="5">
    <source>
        <dbReference type="ARBA" id="ARBA00022747"/>
    </source>
</evidence>
<comment type="catalytic activity">
    <reaction evidence="7">
        <text>a 2'-deoxyadenosine in DNA + S-adenosyl-L-methionine = an N(6)-methyl-2'-deoxyadenosine in DNA + S-adenosyl-L-homocysteine + H(+)</text>
        <dbReference type="Rhea" id="RHEA:15197"/>
        <dbReference type="Rhea" id="RHEA-COMP:12418"/>
        <dbReference type="Rhea" id="RHEA-COMP:12419"/>
        <dbReference type="ChEBI" id="CHEBI:15378"/>
        <dbReference type="ChEBI" id="CHEBI:57856"/>
        <dbReference type="ChEBI" id="CHEBI:59789"/>
        <dbReference type="ChEBI" id="CHEBI:90615"/>
        <dbReference type="ChEBI" id="CHEBI:90616"/>
        <dbReference type="EC" id="2.1.1.72"/>
    </reaction>
</comment>
<evidence type="ECO:0000256" key="3">
    <source>
        <dbReference type="ARBA" id="ARBA00022679"/>
    </source>
</evidence>
<dbReference type="SUPFAM" id="SSF53335">
    <property type="entry name" value="S-adenosyl-L-methionine-dependent methyltransferases"/>
    <property type="match status" value="1"/>
</dbReference>
<keyword evidence="6" id="KW-0238">DNA-binding</keyword>
<dbReference type="PROSITE" id="PS00092">
    <property type="entry name" value="N6_MTASE"/>
    <property type="match status" value="1"/>
</dbReference>
<feature type="domain" description="DUF7149" evidence="11">
    <location>
        <begin position="7"/>
        <end position="243"/>
    </location>
</feature>
<keyword evidence="14" id="KW-1185">Reference proteome</keyword>
<keyword evidence="2 13" id="KW-0489">Methyltransferase</keyword>
<reference evidence="14" key="1">
    <citation type="journal article" date="2019" name="Int. J. Syst. Evol. Microbiol.">
        <title>The Global Catalogue of Microorganisms (GCM) 10K type strain sequencing project: providing services to taxonomists for standard genome sequencing and annotation.</title>
        <authorList>
            <consortium name="The Broad Institute Genomics Platform"/>
            <consortium name="The Broad Institute Genome Sequencing Center for Infectious Disease"/>
            <person name="Wu L."/>
            <person name="Ma J."/>
        </authorList>
    </citation>
    <scope>NUCLEOTIDE SEQUENCE [LARGE SCALE GENOMIC DNA]</scope>
    <source>
        <strain evidence="14">CCM 8937</strain>
    </source>
</reference>
<dbReference type="Pfam" id="PF25120">
    <property type="entry name" value="DUF7814"/>
    <property type="match status" value="1"/>
</dbReference>
<evidence type="ECO:0000259" key="11">
    <source>
        <dbReference type="Pfam" id="PF23653"/>
    </source>
</evidence>
<evidence type="ECO:0000256" key="4">
    <source>
        <dbReference type="ARBA" id="ARBA00022691"/>
    </source>
</evidence>
<protein>
    <recommendedName>
        <fullName evidence="1">site-specific DNA-methyltransferase (adenine-specific)</fullName>
        <ecNumber evidence="1">2.1.1.72</ecNumber>
    </recommendedName>
</protein>
<name>A0ABW4BM29_9LACO</name>
<feature type="domain" description="DUF7814" evidence="12">
    <location>
        <begin position="244"/>
        <end position="458"/>
    </location>
</feature>
<feature type="domain" description="Type II methyltransferase M.TaqI-like" evidence="9">
    <location>
        <begin position="621"/>
        <end position="898"/>
    </location>
</feature>
<dbReference type="RefSeq" id="WP_125648346.1">
    <property type="nucleotide sequence ID" value="NZ_JBHTOH010000032.1"/>
</dbReference>
<dbReference type="Pfam" id="PF23653">
    <property type="entry name" value="DUF7149"/>
    <property type="match status" value="1"/>
</dbReference>
<gene>
    <name evidence="13" type="ORF">ACFQ4R_05110</name>
</gene>
<dbReference type="PRINTS" id="PR00507">
    <property type="entry name" value="N12N6MTFRASE"/>
</dbReference>
<evidence type="ECO:0000313" key="13">
    <source>
        <dbReference type="EMBL" id="MFD1410989.1"/>
    </source>
</evidence>
<accession>A0ABW4BM29</accession>
<dbReference type="PANTHER" id="PTHR33841">
    <property type="entry name" value="DNA METHYLTRANSFERASE YEEA-RELATED"/>
    <property type="match status" value="1"/>
</dbReference>
<dbReference type="PANTHER" id="PTHR33841:SF1">
    <property type="entry name" value="DNA METHYLTRANSFERASE A"/>
    <property type="match status" value="1"/>
</dbReference>
<dbReference type="Proteomes" id="UP001597191">
    <property type="component" value="Unassembled WGS sequence"/>
</dbReference>
<evidence type="ECO:0000259" key="10">
    <source>
        <dbReference type="Pfam" id="PF12950"/>
    </source>
</evidence>
<evidence type="ECO:0000259" key="12">
    <source>
        <dbReference type="Pfam" id="PF25120"/>
    </source>
</evidence>
<dbReference type="InterPro" id="IPR011639">
    <property type="entry name" value="MethylTrfase_TaqI-like_dom"/>
</dbReference>
<dbReference type="InterPro" id="IPR025931">
    <property type="entry name" value="TaqI_C"/>
</dbReference>
<sequence length="1196" mass="137820">MTVKGLTLKESMNKNIQAIMPLEEEKSEFEIRLSNFIKNLLANKNESEEFQKNLLSDFLKGCLPKNFINTHSRIDLTIYNGQDASSSLGVLIETKSLTNVNEMMTTKNFNVKSFQEAIAYYLEERIVSDAIEIKKIIISNGLSWFVIEAKEFEKYFYNNKTLVDNYKKWSLRQLSSDTTDFLYTSVIAPQIEKAIEKGIRIAHFDLGNAVQSKKDIKLKKNNVTQLYRFFSAENLLNKEIFTDSNKLNKKFYDELLYIMGLEEAKEGTTKIIKRLSPEKRQSFSMIESIITRLDQKDVPVEKQYDTAIQLSVIWINRILFLKLLESQLVAFHNGDRKYKFLSFNKIKSYADLFDLFFGILAKRHDQRNSELEAKYSFIPYLNSSLFEESPVETSSYGITIDQLREGDIKVYGKTVLKDEKGKKKSGLLDFHQYLFEFLESYDFSTTSSGKEKSKNDLINASVLGLIFEKINGYADGSFFTPGNITMYMSRRALRSAAIDKINSDLNWQAKTVEDLKFKISNIETAKKVSDSIDDLKICDPAVGSGHFLVSILNEIIALKNDLGCIFDSEGKILRNIHCYVANDELIVQDFNGDNFNYTVGNFEATRVQKALFQQKQSIIENCLFGVDINPNSANICRLRLWIELLKNSYYDDNGELVTLPNIDINIKIGDSLLHKFDLDFSFDLRRNDFKEYLQLVKDYKQTSNKKLKAELSINIEKIKRSFTDTASTPEMKRLNNLLTEMGKAGIMDMFADSREEQKRFDEITAQVQKAKKELDEVLKNPMFASGLEWRMEFPEVLDDEGNYVGFDLVIGNPPYIFARNQSFTDDMKKYYVKTYTISEYQANTYTLFIELAYGLLRKGGTFGYIIPNNILTIQTNAKIRKFITEKTGNIVIINSLDKIFSDASVDNCILFFKKKKPNFISLEELSDGEFIPVGKVDSTFFKNNSNFSFSKVKYQKVFDAYEKINQPDMRPLSEISTLKAGVKIYETGKGNPPQTKEDKRNDVFVSTSAVDANWRRWLEGSNIKRYAVSWSGKYVKYGNNLAAKRNPQIFSKRRILVRQIPSRKEYAINAMIIDDDSINGESNLIVSEIKQSLFYVLGVLNSKAISLWFIIKFDKFSRNLYPRLVLNELGQFPIPDVNDVQEREIANNVKLLMNEMAKEESNHKLVDELNIAIDEQVMNAFKLTEEEKQTVRDFEI</sequence>
<evidence type="ECO:0000256" key="8">
    <source>
        <dbReference type="SAM" id="Coils"/>
    </source>
</evidence>
<dbReference type="GO" id="GO:0008168">
    <property type="term" value="F:methyltransferase activity"/>
    <property type="evidence" value="ECO:0007669"/>
    <property type="project" value="UniProtKB-KW"/>
</dbReference>